<feature type="compositionally biased region" description="Polar residues" evidence="1">
    <location>
        <begin position="508"/>
        <end position="523"/>
    </location>
</feature>
<keyword evidence="4" id="KW-1185">Reference proteome</keyword>
<sequence length="709" mass="78639">IAPCNKRRTTSMVAAMHNLLRLALLLTPAICIGCGGSRNYGDPLVRDPGRRSSRVEQEEARRKPATDLSQLTTSEIDSLFADTDWLLDSLGVPFDTHGLPGIEGTDLPDLSDSLVAVTEARVPSQEELFDYPIEVNHRVLAWIDYYLGRGKRSFDLNLKRSGRYLAMARRIFAEEGVPQDLTFLAHVESGFRFNARSRAKALGLWQFMRGTARMYELRCDSYVDERLDPERETRAAAQHLRDLHERYGDWYLALAAYNAGAGKVDKAIKRSGTRNFWEIARTRHLVNETRNFVPAILASTLLAKSPGAYGLTEEADPPLEYENVSVDSPTDLRVVAQCTGASLSVLQELNPALLLNQTPPGTGDYDIHVPTGTSERFEVAFAMIPRHERLVFHRHTVSSGETLGLLARRYGTNVRAIQDANRLGRSTLIRVGQTLKIPSRHDGIGTVNFNREQAIRHTVRRGQCLGGIAKSYGVTVRQLQDANGIANPSRISPGQVLLIPPSKKRGSSAATTDSPTADVSVQTSPALEEAPRAAERLAERSSSVDVHSDGIQHLAWDEDPADCRDSLGRVPTTAHIVAEAREAIEREKANGGASDRTPREPCVHVVRRGDNLSSIASRHSVSVSQLRRWNDLGRSSIIHPGKELLIADPPDSWDGPPSGKSSSRLHIVRRGESLWKIAKRYRVRVSDLLSWNRLRRNATIYPGQKLKIY</sequence>
<dbReference type="InterPro" id="IPR018392">
    <property type="entry name" value="LysM"/>
</dbReference>
<feature type="non-terminal residue" evidence="3">
    <location>
        <position position="1"/>
    </location>
</feature>
<feature type="domain" description="LysM" evidence="2">
    <location>
        <begin position="664"/>
        <end position="708"/>
    </location>
</feature>
<dbReference type="PROSITE" id="PS51782">
    <property type="entry name" value="LYSM"/>
    <property type="match status" value="4"/>
</dbReference>
<feature type="domain" description="LysM" evidence="2">
    <location>
        <begin position="455"/>
        <end position="499"/>
    </location>
</feature>
<feature type="region of interest" description="Disordered" evidence="1">
    <location>
        <begin position="43"/>
        <end position="67"/>
    </location>
</feature>
<reference evidence="3 4" key="1">
    <citation type="submission" date="2024-09" db="EMBL/GenBank/DDBJ databases">
        <authorList>
            <person name="D'Angelo T."/>
        </authorList>
    </citation>
    <scope>NUCLEOTIDE SEQUENCE [LARGE SCALE GENOMIC DNA]</scope>
    <source>
        <strain evidence="3">SAG AM-320-E07</strain>
    </source>
</reference>
<evidence type="ECO:0000256" key="1">
    <source>
        <dbReference type="SAM" id="MobiDB-lite"/>
    </source>
</evidence>
<name>A0ABV6YJ84_UNCEI</name>
<dbReference type="InterPro" id="IPR023346">
    <property type="entry name" value="Lysozyme-like_dom_sf"/>
</dbReference>
<dbReference type="CDD" id="cd00118">
    <property type="entry name" value="LysM"/>
    <property type="match status" value="4"/>
</dbReference>
<dbReference type="InterPro" id="IPR008258">
    <property type="entry name" value="Transglycosylase_SLT_dom_1"/>
</dbReference>
<dbReference type="SMART" id="SM00257">
    <property type="entry name" value="LysM"/>
    <property type="match status" value="4"/>
</dbReference>
<protein>
    <submittedName>
        <fullName evidence="3">LysM peptidoglycan-binding domain-containing protein</fullName>
    </submittedName>
</protein>
<comment type="caution">
    <text evidence="3">The sequence shown here is derived from an EMBL/GenBank/DDBJ whole genome shotgun (WGS) entry which is preliminary data.</text>
</comment>
<organism evidence="3 4">
    <name type="scientific">Eiseniibacteriota bacterium</name>
    <dbReference type="NCBI Taxonomy" id="2212470"/>
    <lineage>
        <taxon>Bacteria</taxon>
        <taxon>Candidatus Eiseniibacteriota</taxon>
    </lineage>
</organism>
<dbReference type="PANTHER" id="PTHR33734:SF22">
    <property type="entry name" value="MEMBRANE-BOUND LYTIC MUREIN TRANSGLYCOSYLASE D"/>
    <property type="match status" value="1"/>
</dbReference>
<accession>A0ABV6YJ84</accession>
<dbReference type="InterPro" id="IPR036779">
    <property type="entry name" value="LysM_dom_sf"/>
</dbReference>
<dbReference type="Proteomes" id="UP001593833">
    <property type="component" value="Unassembled WGS sequence"/>
</dbReference>
<dbReference type="CDD" id="cd16894">
    <property type="entry name" value="MltD-like"/>
    <property type="match status" value="1"/>
</dbReference>
<evidence type="ECO:0000313" key="4">
    <source>
        <dbReference type="Proteomes" id="UP001593833"/>
    </source>
</evidence>
<feature type="domain" description="LysM" evidence="2">
    <location>
        <begin position="602"/>
        <end position="646"/>
    </location>
</feature>
<feature type="domain" description="LysM" evidence="2">
    <location>
        <begin position="393"/>
        <end position="437"/>
    </location>
</feature>
<proteinExistence type="predicted"/>
<evidence type="ECO:0000313" key="3">
    <source>
        <dbReference type="EMBL" id="MFC1572402.1"/>
    </source>
</evidence>
<dbReference type="Gene3D" id="3.10.350.10">
    <property type="entry name" value="LysM domain"/>
    <property type="match status" value="4"/>
</dbReference>
<feature type="compositionally biased region" description="Basic and acidic residues" evidence="1">
    <location>
        <begin position="44"/>
        <end position="65"/>
    </location>
</feature>
<dbReference type="Pfam" id="PF01476">
    <property type="entry name" value="LysM"/>
    <property type="match status" value="4"/>
</dbReference>
<dbReference type="Pfam" id="PF01464">
    <property type="entry name" value="SLT"/>
    <property type="match status" value="1"/>
</dbReference>
<dbReference type="Gene3D" id="1.10.530.10">
    <property type="match status" value="1"/>
</dbReference>
<dbReference type="SUPFAM" id="SSF53955">
    <property type="entry name" value="Lysozyme-like"/>
    <property type="match status" value="1"/>
</dbReference>
<evidence type="ECO:0000259" key="2">
    <source>
        <dbReference type="PROSITE" id="PS51782"/>
    </source>
</evidence>
<feature type="region of interest" description="Disordered" evidence="1">
    <location>
        <begin position="485"/>
        <end position="531"/>
    </location>
</feature>
<dbReference type="SUPFAM" id="SSF54106">
    <property type="entry name" value="LysM domain"/>
    <property type="match status" value="4"/>
</dbReference>
<dbReference type="PANTHER" id="PTHR33734">
    <property type="entry name" value="LYSM DOMAIN-CONTAINING GPI-ANCHORED PROTEIN 2"/>
    <property type="match status" value="1"/>
</dbReference>
<gene>
    <name evidence="3" type="ORF">ACFL6M_02275</name>
</gene>
<dbReference type="EMBL" id="JBHPKH010000014">
    <property type="protein sequence ID" value="MFC1572402.1"/>
    <property type="molecule type" value="Genomic_DNA"/>
</dbReference>